<accession>A0ABV2KX02</accession>
<evidence type="ECO:0000313" key="2">
    <source>
        <dbReference type="EMBL" id="MET3684103.1"/>
    </source>
</evidence>
<keyword evidence="1" id="KW-0472">Membrane</keyword>
<evidence type="ECO:0000256" key="1">
    <source>
        <dbReference type="SAM" id="Phobius"/>
    </source>
</evidence>
<feature type="transmembrane region" description="Helical" evidence="1">
    <location>
        <begin position="6"/>
        <end position="23"/>
    </location>
</feature>
<keyword evidence="3" id="KW-1185">Reference proteome</keyword>
<dbReference type="Proteomes" id="UP001549167">
    <property type="component" value="Unassembled WGS sequence"/>
</dbReference>
<name>A0ABV2KX02_9BACI</name>
<sequence length="89" mass="10155">MSLAYYIALSVIIICVTIIWRMFQLQHFIRFHIFLIVYAPLALIGGILLLFSQTQLLLPKLLKATAQPLFLLSLFGIAIGWGCLHLIQR</sequence>
<protein>
    <submittedName>
        <fullName evidence="2">Cu/Ag efflux pump CusA</fullName>
    </submittedName>
</protein>
<keyword evidence="1" id="KW-1133">Transmembrane helix</keyword>
<dbReference type="EMBL" id="JBEPMX010000012">
    <property type="protein sequence ID" value="MET3684103.1"/>
    <property type="molecule type" value="Genomic_DNA"/>
</dbReference>
<proteinExistence type="predicted"/>
<gene>
    <name evidence="2" type="ORF">ABID56_002229</name>
</gene>
<evidence type="ECO:0000313" key="3">
    <source>
        <dbReference type="Proteomes" id="UP001549167"/>
    </source>
</evidence>
<keyword evidence="1" id="KW-0812">Transmembrane</keyword>
<feature type="transmembrane region" description="Helical" evidence="1">
    <location>
        <begin position="35"/>
        <end position="57"/>
    </location>
</feature>
<feature type="transmembrane region" description="Helical" evidence="1">
    <location>
        <begin position="69"/>
        <end position="87"/>
    </location>
</feature>
<organism evidence="2 3">
    <name type="scientific">Alkalibacillus flavidus</name>
    <dbReference type="NCBI Taxonomy" id="546021"/>
    <lineage>
        <taxon>Bacteria</taxon>
        <taxon>Bacillati</taxon>
        <taxon>Bacillota</taxon>
        <taxon>Bacilli</taxon>
        <taxon>Bacillales</taxon>
        <taxon>Bacillaceae</taxon>
        <taxon>Alkalibacillus</taxon>
    </lineage>
</organism>
<comment type="caution">
    <text evidence="2">The sequence shown here is derived from an EMBL/GenBank/DDBJ whole genome shotgun (WGS) entry which is preliminary data.</text>
</comment>
<reference evidence="2 3" key="1">
    <citation type="submission" date="2024-06" db="EMBL/GenBank/DDBJ databases">
        <title>Genomic Encyclopedia of Type Strains, Phase IV (KMG-IV): sequencing the most valuable type-strain genomes for metagenomic binning, comparative biology and taxonomic classification.</title>
        <authorList>
            <person name="Goeker M."/>
        </authorList>
    </citation>
    <scope>NUCLEOTIDE SEQUENCE [LARGE SCALE GENOMIC DNA]</scope>
    <source>
        <strain evidence="2 3">DSM 23520</strain>
    </source>
</reference>